<dbReference type="GO" id="GO:0051301">
    <property type="term" value="P:cell division"/>
    <property type="evidence" value="ECO:0007669"/>
    <property type="project" value="UniProtKB-KW"/>
</dbReference>
<keyword evidence="4" id="KW-0963">Cytoplasm</keyword>
<dbReference type="InterPro" id="IPR024757">
    <property type="entry name" value="FtsZ_C"/>
</dbReference>
<comment type="caution">
    <text evidence="9">The sequence shown here is derived from an EMBL/GenBank/DDBJ whole genome shotgun (WGS) entry which is preliminary data.</text>
</comment>
<dbReference type="InterPro" id="IPR036525">
    <property type="entry name" value="Tubulin/FtsZ_GTPase_sf"/>
</dbReference>
<dbReference type="NCBIfam" id="TIGR00065">
    <property type="entry name" value="ftsZ"/>
    <property type="match status" value="1"/>
</dbReference>
<keyword evidence="4 6" id="KW-0131">Cell cycle</keyword>
<dbReference type="RefSeq" id="WP_377317014.1">
    <property type="nucleotide sequence ID" value="NZ_JBHSNF010000001.1"/>
</dbReference>
<protein>
    <recommendedName>
        <fullName evidence="4 5">Cell division protein FtsZ</fullName>
    </recommendedName>
</protein>
<evidence type="ECO:0000256" key="4">
    <source>
        <dbReference type="HAMAP-Rule" id="MF_00909"/>
    </source>
</evidence>
<evidence type="ECO:0000313" key="9">
    <source>
        <dbReference type="EMBL" id="MFC5524640.1"/>
    </source>
</evidence>
<accession>A0ABW0QIJ4</accession>
<evidence type="ECO:0000256" key="2">
    <source>
        <dbReference type="ARBA" id="ARBA00022741"/>
    </source>
</evidence>
<evidence type="ECO:0000256" key="5">
    <source>
        <dbReference type="NCBIfam" id="TIGR00065"/>
    </source>
</evidence>
<keyword evidence="3 4" id="KW-0342">GTP-binding</keyword>
<organism evidence="9 10">
    <name type="scientific">Rhodanobacter ginsengisoli</name>
    <dbReference type="NCBI Taxonomy" id="418646"/>
    <lineage>
        <taxon>Bacteria</taxon>
        <taxon>Pseudomonadati</taxon>
        <taxon>Pseudomonadota</taxon>
        <taxon>Gammaproteobacteria</taxon>
        <taxon>Lysobacterales</taxon>
        <taxon>Rhodanobacteraceae</taxon>
        <taxon>Rhodanobacter</taxon>
    </lineage>
</organism>
<reference evidence="10" key="1">
    <citation type="journal article" date="2019" name="Int. J. Syst. Evol. Microbiol.">
        <title>The Global Catalogue of Microorganisms (GCM) 10K type strain sequencing project: providing services to taxonomists for standard genome sequencing and annotation.</title>
        <authorList>
            <consortium name="The Broad Institute Genomics Platform"/>
            <consortium name="The Broad Institute Genome Sequencing Center for Infectious Disease"/>
            <person name="Wu L."/>
            <person name="Ma J."/>
        </authorList>
    </citation>
    <scope>NUCLEOTIDE SEQUENCE [LARGE SCALE GENOMIC DNA]</scope>
    <source>
        <strain evidence="10">CGMCC 1.16619</strain>
    </source>
</reference>
<comment type="function">
    <text evidence="4 6">Essential cell division protein that forms a contractile ring structure (Z ring) at the future cell division site. The regulation of the ring assembly controls the timing and the location of cell division. One of the functions of the FtsZ ring is to recruit other cell division proteins to the septum to produce a new cell wall between the dividing cells. Binds GTP and shows GTPase activity.</text>
</comment>
<evidence type="ECO:0000259" key="7">
    <source>
        <dbReference type="SMART" id="SM00864"/>
    </source>
</evidence>
<dbReference type="InterPro" id="IPR000158">
    <property type="entry name" value="Cell_div_FtsZ"/>
</dbReference>
<feature type="binding site" evidence="4">
    <location>
        <begin position="108"/>
        <end position="110"/>
    </location>
    <ligand>
        <name>GTP</name>
        <dbReference type="ChEBI" id="CHEBI:37565"/>
    </ligand>
</feature>
<dbReference type="SMART" id="SM00864">
    <property type="entry name" value="Tubulin"/>
    <property type="match status" value="1"/>
</dbReference>
<dbReference type="InterPro" id="IPR008280">
    <property type="entry name" value="Tub_FtsZ_C"/>
</dbReference>
<dbReference type="InterPro" id="IPR003008">
    <property type="entry name" value="Tubulin_FtsZ_GTPase"/>
</dbReference>
<comment type="similarity">
    <text evidence="1 4 6">Belongs to the FtsZ family.</text>
</comment>
<feature type="binding site" evidence="4">
    <location>
        <position position="139"/>
    </location>
    <ligand>
        <name>GTP</name>
        <dbReference type="ChEBI" id="CHEBI:37565"/>
    </ligand>
</feature>
<evidence type="ECO:0000256" key="6">
    <source>
        <dbReference type="RuleBase" id="RU000631"/>
    </source>
</evidence>
<gene>
    <name evidence="4 9" type="primary">ftsZ</name>
    <name evidence="9" type="ORF">ACFPPA_02690</name>
</gene>
<evidence type="ECO:0000256" key="3">
    <source>
        <dbReference type="ARBA" id="ARBA00023134"/>
    </source>
</evidence>
<dbReference type="PANTHER" id="PTHR30314">
    <property type="entry name" value="CELL DIVISION PROTEIN FTSZ-RELATED"/>
    <property type="match status" value="1"/>
</dbReference>
<dbReference type="InterPro" id="IPR037103">
    <property type="entry name" value="Tubulin/FtsZ-like_C"/>
</dbReference>
<dbReference type="InterPro" id="IPR045061">
    <property type="entry name" value="FtsZ/CetZ"/>
</dbReference>
<dbReference type="SUPFAM" id="SSF55307">
    <property type="entry name" value="Tubulin C-terminal domain-like"/>
    <property type="match status" value="1"/>
</dbReference>
<dbReference type="Proteomes" id="UP001596114">
    <property type="component" value="Unassembled WGS sequence"/>
</dbReference>
<feature type="binding site" evidence="4">
    <location>
        <position position="187"/>
    </location>
    <ligand>
        <name>GTP</name>
        <dbReference type="ChEBI" id="CHEBI:37565"/>
    </ligand>
</feature>
<feature type="binding site" evidence="4">
    <location>
        <begin position="21"/>
        <end position="25"/>
    </location>
    <ligand>
        <name>GTP</name>
        <dbReference type="ChEBI" id="CHEBI:37565"/>
    </ligand>
</feature>
<dbReference type="Gene3D" id="3.30.1330.20">
    <property type="entry name" value="Tubulin/FtsZ, C-terminal domain"/>
    <property type="match status" value="1"/>
</dbReference>
<feature type="binding site" evidence="4">
    <location>
        <position position="143"/>
    </location>
    <ligand>
        <name>GTP</name>
        <dbReference type="ChEBI" id="CHEBI:37565"/>
    </ligand>
</feature>
<dbReference type="Gene3D" id="3.40.50.1440">
    <property type="entry name" value="Tubulin/FtsZ, GTPase domain"/>
    <property type="match status" value="1"/>
</dbReference>
<dbReference type="Pfam" id="PF12327">
    <property type="entry name" value="FtsZ_C"/>
    <property type="match status" value="1"/>
</dbReference>
<comment type="subunit">
    <text evidence="4">Homodimer. Polymerizes to form a dynamic ring structure in a strictly GTP-dependent manner. Interacts directly with several other division proteins.</text>
</comment>
<sequence>MFELIDKLAPNAVIKVIGVGGGGGNAVAHMLNANIEGVEFVVANTDAQAMSSCGSRTHLQLGGNVTKGLGAGANPEVGRQAALEDRERIEAMLEGADMVFITAGMGGGTGTGAAPVVAQLAKEKGILTVAVVTKPFPFEGRRRMQVALKGIEDLSQHVDSLITVPNEKLLSVLGREVTLLNAFKAANDVLQGAVQGIADLITAPGLINVDFADVRTVMSEMGLAMMGSGTARGDDRAQAAAEAAIKNPLLEDVNLNGACGILVNVTAGPNLTMREFDEIGRIIHDFASEDATVVIGTSLDPDMKDDVRVTVVATGLNRAAASRQQPSIRMVETQQVQMRPRPVVLRTGTGNEVVDYAQPDMAVSSHGRTESTAPAKQAEPGFDYLDIPAFLRRQAD</sequence>
<evidence type="ECO:0000259" key="8">
    <source>
        <dbReference type="SMART" id="SM00865"/>
    </source>
</evidence>
<dbReference type="EMBL" id="JBHSNF010000001">
    <property type="protein sequence ID" value="MFC5524640.1"/>
    <property type="molecule type" value="Genomic_DNA"/>
</dbReference>
<keyword evidence="2 4" id="KW-0547">Nucleotide-binding</keyword>
<dbReference type="InterPro" id="IPR020805">
    <property type="entry name" value="Cell_div_FtsZ_CS"/>
</dbReference>
<dbReference type="SUPFAM" id="SSF52490">
    <property type="entry name" value="Tubulin nucleotide-binding domain-like"/>
    <property type="match status" value="1"/>
</dbReference>
<dbReference type="PROSITE" id="PS01135">
    <property type="entry name" value="FTSZ_2"/>
    <property type="match status" value="1"/>
</dbReference>
<feature type="domain" description="Tubulin/FtsZ GTPase" evidence="7">
    <location>
        <begin position="13"/>
        <end position="205"/>
    </location>
</feature>
<dbReference type="Pfam" id="PF00091">
    <property type="entry name" value="Tubulin"/>
    <property type="match status" value="1"/>
</dbReference>
<dbReference type="SMART" id="SM00865">
    <property type="entry name" value="Tubulin_C"/>
    <property type="match status" value="1"/>
</dbReference>
<dbReference type="HAMAP" id="MF_00909">
    <property type="entry name" value="FtsZ"/>
    <property type="match status" value="1"/>
</dbReference>
<name>A0ABW0QIJ4_9GAMM</name>
<evidence type="ECO:0000256" key="1">
    <source>
        <dbReference type="ARBA" id="ARBA00009690"/>
    </source>
</evidence>
<evidence type="ECO:0000313" key="10">
    <source>
        <dbReference type="Proteomes" id="UP001596114"/>
    </source>
</evidence>
<dbReference type="CDD" id="cd02201">
    <property type="entry name" value="FtsZ_type1"/>
    <property type="match status" value="1"/>
</dbReference>
<proteinExistence type="inferred from homology"/>
<comment type="subcellular location">
    <subcellularLocation>
        <location evidence="4">Cytoplasm</location>
    </subcellularLocation>
    <text evidence="4">Assembles at midcell at the inner surface of the cytoplasmic membrane.</text>
</comment>
<dbReference type="InterPro" id="IPR018316">
    <property type="entry name" value="Tubulin/FtsZ_2-layer-sand-dom"/>
</dbReference>
<dbReference type="PRINTS" id="PR00423">
    <property type="entry name" value="CELLDVISFTSZ"/>
</dbReference>
<dbReference type="PANTHER" id="PTHR30314:SF3">
    <property type="entry name" value="MITOCHONDRIAL DIVISION PROTEIN FSZA"/>
    <property type="match status" value="1"/>
</dbReference>
<keyword evidence="4 6" id="KW-0717">Septation</keyword>
<feature type="domain" description="Tubulin/FtsZ 2-layer sandwich" evidence="8">
    <location>
        <begin position="207"/>
        <end position="325"/>
    </location>
</feature>
<keyword evidence="10" id="KW-1185">Reference proteome</keyword>
<keyword evidence="4 6" id="KW-0132">Cell division</keyword>